<dbReference type="FunFam" id="3.30.70.330:FF:000144">
    <property type="entry name" value="Polyadenylate-binding protein RBP47B"/>
    <property type="match status" value="1"/>
</dbReference>
<dbReference type="PROSITE" id="PS50102">
    <property type="entry name" value="RRM"/>
    <property type="match status" value="2"/>
</dbReference>
<dbReference type="InterPro" id="IPR012677">
    <property type="entry name" value="Nucleotide-bd_a/b_plait_sf"/>
</dbReference>
<sequence>MMPNAEQPFRLNWASFSTGDKRTPPEPSSDLSIFVGDLAADVTDTLLHEIFATRYSPVKSAKVVVDSNTGRSKGYRFVRFGDENERSRAMTEMNGEYCSSRPMRLGVATPKKPSNPSMQHQHSSQGGGFASNGAQTHGSQFDSDSSNTTIFVGGLDSEITDEEELRQSFTQFGDVVSVKIPTGKGCGFVQFAIRSAAEDALEKLNGSFIGKQTVRLSWGRTPLNKQCRWGCVEVEEDGQAEVLRDMDGLEWATRDSDSTKRPLFPMLNPTNNGKCTAADSFKHGGPNFALRNCCNFFPFFVAMQWKTEPRLSQEELWDRILRDEYMKYAVQECYYTLKLVLTSVLDTEGKKWVERVYDEIQRSIANRSILVDIELNKQPLRIQKVTALLGILACSLEKAIDACALKLIAFQRLDFTCDDVLDYLKKDNIVGKGGAGIIYNGLMPNGEQVAMNRFPAMSRGSSHDPDEIFGAISMSTQANKRKHYEQRVLLMRRLKLALGSNDNHFEEALKVRNLLEDFYCDHGVRPPAILDVREHVFTGSKHLETWNDLLKARNEGRLFQKLRWPRDADLRAQVRRHYSLLTIKDSAHNIPRNLEARRRLEFFPNSLFMEMPVAKPVREMLSFK</sequence>
<dbReference type="GO" id="GO:0005634">
    <property type="term" value="C:nucleus"/>
    <property type="evidence" value="ECO:0007669"/>
    <property type="project" value="UniProtKB-SubCell"/>
</dbReference>
<feature type="domain" description="RRM" evidence="12">
    <location>
        <begin position="148"/>
        <end position="221"/>
    </location>
</feature>
<name>A0A484NLV1_9ASTE</name>
<dbReference type="PANTHER" id="PTHR47640:SF9">
    <property type="entry name" value="POLYADENYLATE-BINDING PROTEIN RBP47B"/>
    <property type="match status" value="1"/>
</dbReference>
<dbReference type="GO" id="GO:0003729">
    <property type="term" value="F:mRNA binding"/>
    <property type="evidence" value="ECO:0007669"/>
    <property type="project" value="InterPro"/>
</dbReference>
<protein>
    <recommendedName>
        <fullName evidence="12">RRM domain-containing protein</fullName>
    </recommendedName>
</protein>
<evidence type="ECO:0000256" key="8">
    <source>
        <dbReference type="ARBA" id="ARBA00061069"/>
    </source>
</evidence>
<keyword evidence="3" id="KW-0507">mRNA processing</keyword>
<dbReference type="Proteomes" id="UP000595140">
    <property type="component" value="Unassembled WGS sequence"/>
</dbReference>
<keyword evidence="5 10" id="KW-0694">RNA-binding</keyword>
<evidence type="ECO:0000256" key="2">
    <source>
        <dbReference type="ARBA" id="ARBA00004463"/>
    </source>
</evidence>
<dbReference type="InterPro" id="IPR050825">
    <property type="entry name" value="RBM42_RBP45_47-like"/>
</dbReference>
<comment type="function">
    <text evidence="7">Heterogeneous nuclear ribonucleoprotein (hnRNP)-protein binding the poly(A) tail of mRNA and probably involved in some steps of pre-mRNA maturation.</text>
</comment>
<dbReference type="PANTHER" id="PTHR47640">
    <property type="entry name" value="TRNA SELENOCYSTEINE 1-ASSOCIATED PROTEIN 1-RELATED-RELATED"/>
    <property type="match status" value="1"/>
</dbReference>
<evidence type="ECO:0000256" key="11">
    <source>
        <dbReference type="SAM" id="MobiDB-lite"/>
    </source>
</evidence>
<feature type="region of interest" description="Disordered" evidence="11">
    <location>
        <begin position="108"/>
        <end position="147"/>
    </location>
</feature>
<evidence type="ECO:0000256" key="1">
    <source>
        <dbReference type="ARBA" id="ARBA00004123"/>
    </source>
</evidence>
<proteinExistence type="inferred from homology"/>
<comment type="subcellular location">
    <subcellularLocation>
        <location evidence="2">Cytoplasmic granule</location>
    </subcellularLocation>
    <subcellularLocation>
        <location evidence="1">Nucleus</location>
    </subcellularLocation>
</comment>
<reference evidence="13 14" key="1">
    <citation type="submission" date="2018-04" db="EMBL/GenBank/DDBJ databases">
        <authorList>
            <person name="Vogel A."/>
        </authorList>
    </citation>
    <scope>NUCLEOTIDE SEQUENCE [LARGE SCALE GENOMIC DNA]</scope>
</reference>
<evidence type="ECO:0000313" key="14">
    <source>
        <dbReference type="Proteomes" id="UP000595140"/>
    </source>
</evidence>
<comment type="similarity">
    <text evidence="8">Belongs to the polyadenylate-binding RBP47 family.</text>
</comment>
<feature type="compositionally biased region" description="Polar residues" evidence="11">
    <location>
        <begin position="132"/>
        <end position="147"/>
    </location>
</feature>
<evidence type="ECO:0000256" key="10">
    <source>
        <dbReference type="PROSITE-ProRule" id="PRU00176"/>
    </source>
</evidence>
<dbReference type="FunFam" id="3.30.70.330:FF:000405">
    <property type="entry name" value="polyadenylate-binding protein RBP45"/>
    <property type="match status" value="1"/>
</dbReference>
<keyword evidence="14" id="KW-1185">Reference proteome</keyword>
<keyword evidence="4" id="KW-0677">Repeat</keyword>
<dbReference type="OrthoDB" id="1880850at2759"/>
<dbReference type="Pfam" id="PF25968">
    <property type="entry name" value="CALS1"/>
    <property type="match status" value="1"/>
</dbReference>
<dbReference type="EMBL" id="OOIL02006740">
    <property type="protein sequence ID" value="VFR01299.1"/>
    <property type="molecule type" value="Genomic_DNA"/>
</dbReference>
<evidence type="ECO:0000256" key="4">
    <source>
        <dbReference type="ARBA" id="ARBA00022737"/>
    </source>
</evidence>
<dbReference type="CDD" id="cd12345">
    <property type="entry name" value="RRM2_SECp43_like"/>
    <property type="match status" value="1"/>
</dbReference>
<accession>A0A484NLV1</accession>
<dbReference type="SUPFAM" id="SSF54928">
    <property type="entry name" value="RNA-binding domain, RBD"/>
    <property type="match status" value="2"/>
</dbReference>
<dbReference type="InterPro" id="IPR035979">
    <property type="entry name" value="RBD_domain_sf"/>
</dbReference>
<dbReference type="SMART" id="SM00360">
    <property type="entry name" value="RRM"/>
    <property type="match status" value="2"/>
</dbReference>
<feature type="compositionally biased region" description="Polar residues" evidence="11">
    <location>
        <begin position="112"/>
        <end position="124"/>
    </location>
</feature>
<evidence type="ECO:0000313" key="13">
    <source>
        <dbReference type="EMBL" id="VFR01299.1"/>
    </source>
</evidence>
<evidence type="ECO:0000256" key="3">
    <source>
        <dbReference type="ARBA" id="ARBA00022664"/>
    </source>
</evidence>
<dbReference type="AlphaFoldDB" id="A0A484NLV1"/>
<organism evidence="13 14">
    <name type="scientific">Cuscuta campestris</name>
    <dbReference type="NCBI Taxonomy" id="132261"/>
    <lineage>
        <taxon>Eukaryota</taxon>
        <taxon>Viridiplantae</taxon>
        <taxon>Streptophyta</taxon>
        <taxon>Embryophyta</taxon>
        <taxon>Tracheophyta</taxon>
        <taxon>Spermatophyta</taxon>
        <taxon>Magnoliopsida</taxon>
        <taxon>eudicotyledons</taxon>
        <taxon>Gunneridae</taxon>
        <taxon>Pentapetalae</taxon>
        <taxon>asterids</taxon>
        <taxon>lamiids</taxon>
        <taxon>Solanales</taxon>
        <taxon>Convolvulaceae</taxon>
        <taxon>Cuscuteae</taxon>
        <taxon>Cuscuta</taxon>
        <taxon>Cuscuta subgen. Grammica</taxon>
        <taxon>Cuscuta sect. Cleistogrammica</taxon>
    </lineage>
</organism>
<dbReference type="Gene3D" id="3.30.70.330">
    <property type="match status" value="2"/>
</dbReference>
<comment type="subunit">
    <text evidence="9">Interacts with the poly(A) tail of mRNA in nucleus.</text>
</comment>
<evidence type="ECO:0000256" key="9">
    <source>
        <dbReference type="ARBA" id="ARBA00063471"/>
    </source>
</evidence>
<evidence type="ECO:0000256" key="7">
    <source>
        <dbReference type="ARBA" id="ARBA00057395"/>
    </source>
</evidence>
<dbReference type="InterPro" id="IPR058851">
    <property type="entry name" value="CALS1_helical"/>
</dbReference>
<dbReference type="InterPro" id="IPR000504">
    <property type="entry name" value="RRM_dom"/>
</dbReference>
<evidence type="ECO:0000256" key="6">
    <source>
        <dbReference type="ARBA" id="ARBA00023242"/>
    </source>
</evidence>
<dbReference type="Pfam" id="PF00076">
    <property type="entry name" value="RRM_1"/>
    <property type="match status" value="2"/>
</dbReference>
<dbReference type="GO" id="GO:0006397">
    <property type="term" value="P:mRNA processing"/>
    <property type="evidence" value="ECO:0007669"/>
    <property type="project" value="UniProtKB-KW"/>
</dbReference>
<feature type="domain" description="RRM" evidence="12">
    <location>
        <begin position="31"/>
        <end position="110"/>
    </location>
</feature>
<keyword evidence="6" id="KW-0539">Nucleus</keyword>
<gene>
    <name evidence="13" type="ORF">CCAM_LOCUS43074</name>
</gene>
<evidence type="ECO:0000256" key="5">
    <source>
        <dbReference type="ARBA" id="ARBA00022884"/>
    </source>
</evidence>
<dbReference type="GO" id="GO:0005829">
    <property type="term" value="C:cytosol"/>
    <property type="evidence" value="ECO:0007669"/>
    <property type="project" value="TreeGrafter"/>
</dbReference>
<evidence type="ECO:0000259" key="12">
    <source>
        <dbReference type="PROSITE" id="PS50102"/>
    </source>
</evidence>